<evidence type="ECO:0000313" key="3">
    <source>
        <dbReference type="Proteomes" id="UP000005868"/>
    </source>
</evidence>
<proteinExistence type="predicted"/>
<reference evidence="3" key="1">
    <citation type="submission" date="2011-10" db="EMBL/GenBank/DDBJ databases">
        <title>The complete genome of chromosome of Thermovirga lienii DSM 17291.</title>
        <authorList>
            <consortium name="US DOE Joint Genome Institute (JGI-PGF)"/>
            <person name="Lucas S."/>
            <person name="Copeland A."/>
            <person name="Lapidus A."/>
            <person name="Glavina del Rio T."/>
            <person name="Dalin E."/>
            <person name="Tice H."/>
            <person name="Bruce D."/>
            <person name="Goodwin L."/>
            <person name="Pitluck S."/>
            <person name="Peters L."/>
            <person name="Mikhailova N."/>
            <person name="Saunders E."/>
            <person name="Kyrpides N."/>
            <person name="Mavromatis K."/>
            <person name="Ivanova N."/>
            <person name="Last F.I."/>
            <person name="Brettin T."/>
            <person name="Detter J.C."/>
            <person name="Han C."/>
            <person name="Larimer F."/>
            <person name="Land M."/>
            <person name="Hauser L."/>
            <person name="Markowitz V."/>
            <person name="Cheng J.-F."/>
            <person name="Hugenholtz P."/>
            <person name="Woyke T."/>
            <person name="Wu D."/>
            <person name="Spring S."/>
            <person name="Schroeder M."/>
            <person name="Brambilla E.-M."/>
            <person name="Klenk H.-P."/>
            <person name="Eisen J.A."/>
        </authorList>
    </citation>
    <scope>NUCLEOTIDE SEQUENCE [LARGE SCALE GENOMIC DNA]</scope>
    <source>
        <strain evidence="3">ATCC BAA-1197 / DSM 17291 / Cas60314</strain>
    </source>
</reference>
<feature type="signal peptide" evidence="1">
    <location>
        <begin position="1"/>
        <end position="24"/>
    </location>
</feature>
<keyword evidence="1" id="KW-0732">Signal</keyword>
<gene>
    <name evidence="2" type="ordered locus">Tlie_0150</name>
</gene>
<dbReference type="KEGG" id="tli:Tlie_0150"/>
<evidence type="ECO:0000256" key="1">
    <source>
        <dbReference type="SAM" id="SignalP"/>
    </source>
</evidence>
<sequence>MKKYLSCIFAFLLAFGGFVSEAQASDTLKLLFGGDTYFGESYGVFETGASPQGEPGIYNKSSST</sequence>
<dbReference type="EMBL" id="CP003096">
    <property type="protein sequence ID" value="AER65896.1"/>
    <property type="molecule type" value="Genomic_DNA"/>
</dbReference>
<name>G7V5Z1_THELD</name>
<feature type="chain" id="PRO_5003504495" evidence="1">
    <location>
        <begin position="25"/>
        <end position="64"/>
    </location>
</feature>
<keyword evidence="3" id="KW-1185">Reference proteome</keyword>
<reference evidence="2 3" key="2">
    <citation type="journal article" date="2012" name="Stand. Genomic Sci.">
        <title>Genome sequence of the moderately thermophilic, amino-acid-degrading and sulfur-reducing bacterium Thermovirga lienii type strain (Cas60314(T)).</title>
        <authorList>
            <person name="Goker M."/>
            <person name="Saunders E."/>
            <person name="Lapidus A."/>
            <person name="Nolan M."/>
            <person name="Lucas S."/>
            <person name="Hammon N."/>
            <person name="Deshpande S."/>
            <person name="Cheng J.F."/>
            <person name="Han C."/>
            <person name="Tapia R."/>
            <person name="Goodwin L.A."/>
            <person name="Pitluck S."/>
            <person name="Liolios K."/>
            <person name="Mavromatis K."/>
            <person name="Pagani I."/>
            <person name="Ivanova N."/>
            <person name="Mikhailova N."/>
            <person name="Pati A."/>
            <person name="Chen A."/>
            <person name="Palaniappan K."/>
            <person name="Land M."/>
            <person name="Chang Y.J."/>
            <person name="Jeffries C.D."/>
            <person name="Brambilla E.M."/>
            <person name="Rohde M."/>
            <person name="Spring S."/>
            <person name="Detter J.C."/>
            <person name="Woyke T."/>
            <person name="Bristow J."/>
            <person name="Eisen J.A."/>
            <person name="Markowitz V."/>
            <person name="Hugenholtz P."/>
            <person name="Kyrpides N.C."/>
            <person name="Klenk H.P."/>
        </authorList>
    </citation>
    <scope>NUCLEOTIDE SEQUENCE [LARGE SCALE GENOMIC DNA]</scope>
    <source>
        <strain evidence="3">ATCC BAA-1197 / DSM 17291 / Cas60314</strain>
    </source>
</reference>
<dbReference type="HOGENOM" id="CLU_2866356_0_0_0"/>
<organism evidence="2 3">
    <name type="scientific">Thermovirga lienii (strain ATCC BAA-1197 / DSM 17291 / Cas60314)</name>
    <dbReference type="NCBI Taxonomy" id="580340"/>
    <lineage>
        <taxon>Bacteria</taxon>
        <taxon>Thermotogati</taxon>
        <taxon>Synergistota</taxon>
        <taxon>Synergistia</taxon>
        <taxon>Synergistales</taxon>
        <taxon>Thermovirgaceae</taxon>
        <taxon>Thermovirga</taxon>
    </lineage>
</organism>
<accession>G7V5Z1</accession>
<dbReference type="Proteomes" id="UP000005868">
    <property type="component" value="Chromosome"/>
</dbReference>
<protein>
    <submittedName>
        <fullName evidence="2">Uncharacterized protein</fullName>
    </submittedName>
</protein>
<evidence type="ECO:0000313" key="2">
    <source>
        <dbReference type="EMBL" id="AER65896.1"/>
    </source>
</evidence>
<dbReference type="AlphaFoldDB" id="G7V5Z1"/>